<dbReference type="SUPFAM" id="SSF52980">
    <property type="entry name" value="Restriction endonuclease-like"/>
    <property type="match status" value="1"/>
</dbReference>
<name>A0A7Y9DNW0_9ACTN</name>
<accession>A0A7Y9DNW0</accession>
<feature type="domain" description="Putative restriction endonuclease" evidence="1">
    <location>
        <begin position="15"/>
        <end position="175"/>
    </location>
</feature>
<dbReference type="RefSeq" id="WP_179753975.1">
    <property type="nucleotide sequence ID" value="NZ_BAAAGN010000003.1"/>
</dbReference>
<protein>
    <submittedName>
        <fullName evidence="2">Uma2 family endonuclease</fullName>
    </submittedName>
</protein>
<dbReference type="Pfam" id="PF05685">
    <property type="entry name" value="Uma2"/>
    <property type="match status" value="1"/>
</dbReference>
<keyword evidence="2" id="KW-0255">Endonuclease</keyword>
<evidence type="ECO:0000313" key="2">
    <source>
        <dbReference type="EMBL" id="NYD23911.1"/>
    </source>
</evidence>
<keyword evidence="2" id="KW-0540">Nuclease</keyword>
<reference evidence="2 3" key="1">
    <citation type="submission" date="2020-07" db="EMBL/GenBank/DDBJ databases">
        <title>Sequencing the genomes of 1000 actinobacteria strains.</title>
        <authorList>
            <person name="Klenk H.-P."/>
        </authorList>
    </citation>
    <scope>NUCLEOTIDE SEQUENCE [LARGE SCALE GENOMIC DNA]</scope>
    <source>
        <strain evidence="2 3">DSM 7487</strain>
    </source>
</reference>
<sequence>MSVTAPLPAGEPMTWEQYEALPEDHRREYIDGLAVVTPSPDLHHQDISFALVASLRTVLPPTHRATFAWAWKPGKDEFIPDVMVWARADETGTKRFTGTPSLVIEVLSTNRSDDLLLKMAKYAAAGLPRYWIVDPRERTLSVHVLDDSGVFRADRVLRDGDPTVPLDVGPATLALDLGALLP</sequence>
<comment type="caution">
    <text evidence="2">The sequence shown here is derived from an EMBL/GenBank/DDBJ whole genome shotgun (WGS) entry which is preliminary data.</text>
</comment>
<dbReference type="AlphaFoldDB" id="A0A7Y9DNW0"/>
<dbReference type="PANTHER" id="PTHR34107:SF4">
    <property type="entry name" value="SLL1222 PROTEIN"/>
    <property type="match status" value="1"/>
</dbReference>
<dbReference type="InterPro" id="IPR012296">
    <property type="entry name" value="Nuclease_put_TT1808"/>
</dbReference>
<dbReference type="Proteomes" id="UP000521922">
    <property type="component" value="Unassembled WGS sequence"/>
</dbReference>
<evidence type="ECO:0000313" key="3">
    <source>
        <dbReference type="Proteomes" id="UP000521922"/>
    </source>
</evidence>
<dbReference type="EMBL" id="JACCBB010000001">
    <property type="protein sequence ID" value="NYD23911.1"/>
    <property type="molecule type" value="Genomic_DNA"/>
</dbReference>
<dbReference type="InterPro" id="IPR011335">
    <property type="entry name" value="Restrct_endonuc-II-like"/>
</dbReference>
<organism evidence="2 3">
    <name type="scientific">Kineococcus aurantiacus</name>
    <dbReference type="NCBI Taxonomy" id="37633"/>
    <lineage>
        <taxon>Bacteria</taxon>
        <taxon>Bacillati</taxon>
        <taxon>Actinomycetota</taxon>
        <taxon>Actinomycetes</taxon>
        <taxon>Kineosporiales</taxon>
        <taxon>Kineosporiaceae</taxon>
        <taxon>Kineococcus</taxon>
    </lineage>
</organism>
<gene>
    <name evidence="2" type="ORF">BJ968_003451</name>
</gene>
<dbReference type="InterPro" id="IPR008538">
    <property type="entry name" value="Uma2"/>
</dbReference>
<proteinExistence type="predicted"/>
<dbReference type="Gene3D" id="3.90.1570.10">
    <property type="entry name" value="tt1808, chain A"/>
    <property type="match status" value="1"/>
</dbReference>
<dbReference type="PANTHER" id="PTHR34107">
    <property type="entry name" value="SLL0198 PROTEIN-RELATED"/>
    <property type="match status" value="1"/>
</dbReference>
<dbReference type="GO" id="GO:0004519">
    <property type="term" value="F:endonuclease activity"/>
    <property type="evidence" value="ECO:0007669"/>
    <property type="project" value="UniProtKB-KW"/>
</dbReference>
<dbReference type="CDD" id="cd06260">
    <property type="entry name" value="DUF820-like"/>
    <property type="match status" value="1"/>
</dbReference>
<keyword evidence="3" id="KW-1185">Reference proteome</keyword>
<keyword evidence="2" id="KW-0378">Hydrolase</keyword>
<evidence type="ECO:0000259" key="1">
    <source>
        <dbReference type="Pfam" id="PF05685"/>
    </source>
</evidence>